<gene>
    <name evidence="1" type="ORF">VP01_2969g2</name>
</gene>
<dbReference type="Gene3D" id="3.40.50.10470">
    <property type="entry name" value="Translation initiation factor eif-2b, domain 2"/>
    <property type="match status" value="1"/>
</dbReference>
<dbReference type="VEuPathDB" id="FungiDB:VP01_2969g2"/>
<evidence type="ECO:0000313" key="2">
    <source>
        <dbReference type="Proteomes" id="UP000037035"/>
    </source>
</evidence>
<sequence>MASYPRASRTGQLEKIKVNIELTSDVGLRSCLLKAGRPGVLLLLAAHRVLPNGDALCKLGSTWAAYTAHKLGQEVVILVRHDRLQPAHEPIARPVPSSSSSSHAHPILVSGMIASWKSIFKPDIIDHLANTVRVHPGTSYTINDDDDGQLGFDVVKAEWISCFISDSGKMGLDRVKEVSHTLAVVHNLLWEDNEDDNHTP</sequence>
<name>A0A0L6V2H3_9BASI</name>
<comment type="caution">
    <text evidence="1">The sequence shown here is derived from an EMBL/GenBank/DDBJ whole genome shotgun (WGS) entry which is preliminary data.</text>
</comment>
<accession>A0A0L6V2H3</accession>
<organism evidence="1 2">
    <name type="scientific">Puccinia sorghi</name>
    <dbReference type="NCBI Taxonomy" id="27349"/>
    <lineage>
        <taxon>Eukaryota</taxon>
        <taxon>Fungi</taxon>
        <taxon>Dikarya</taxon>
        <taxon>Basidiomycota</taxon>
        <taxon>Pucciniomycotina</taxon>
        <taxon>Pucciniomycetes</taxon>
        <taxon>Pucciniales</taxon>
        <taxon>Pucciniaceae</taxon>
        <taxon>Puccinia</taxon>
    </lineage>
</organism>
<dbReference type="InterPro" id="IPR042529">
    <property type="entry name" value="IF_2B-like_C"/>
</dbReference>
<dbReference type="InterPro" id="IPR037171">
    <property type="entry name" value="NagB/RpiA_transferase-like"/>
</dbReference>
<dbReference type="PANTHER" id="PTHR43475:SF3">
    <property type="entry name" value="TRANSLATION INITIATION FACTOR EIF-2B SUBUNIT FAMILY PROTEIN (AFU_ORTHOLOGUE AFUA_2G14290)"/>
    <property type="match status" value="1"/>
</dbReference>
<dbReference type="SUPFAM" id="SSF100950">
    <property type="entry name" value="NagB/RpiA/CoA transferase-like"/>
    <property type="match status" value="1"/>
</dbReference>
<protein>
    <submittedName>
        <fullName evidence="1">Uncharacterized protein</fullName>
    </submittedName>
</protein>
<dbReference type="GO" id="GO:0046523">
    <property type="term" value="F:S-methyl-5-thioribose-1-phosphate isomerase activity"/>
    <property type="evidence" value="ECO:0007669"/>
    <property type="project" value="TreeGrafter"/>
</dbReference>
<evidence type="ECO:0000313" key="1">
    <source>
        <dbReference type="EMBL" id="KNZ54350.1"/>
    </source>
</evidence>
<proteinExistence type="predicted"/>
<dbReference type="PANTHER" id="PTHR43475">
    <property type="entry name" value="METHYLTHIORIBOSE-1-PHOSPHATE ISOMERASE"/>
    <property type="match status" value="1"/>
</dbReference>
<reference evidence="1 2" key="1">
    <citation type="submission" date="2015-08" db="EMBL/GenBank/DDBJ databases">
        <title>Next Generation Sequencing and Analysis of the Genome of Puccinia sorghi L Schw, the Causal Agent of Maize Common Rust.</title>
        <authorList>
            <person name="Rochi L."/>
            <person name="Burguener G."/>
            <person name="Darino M."/>
            <person name="Turjanski A."/>
            <person name="Kreff E."/>
            <person name="Dieguez M.J."/>
            <person name="Sacco F."/>
        </authorList>
    </citation>
    <scope>NUCLEOTIDE SEQUENCE [LARGE SCALE GENOMIC DNA]</scope>
    <source>
        <strain evidence="1 2">RO10H11247</strain>
    </source>
</reference>
<dbReference type="Proteomes" id="UP000037035">
    <property type="component" value="Unassembled WGS sequence"/>
</dbReference>
<dbReference type="GO" id="GO:0019509">
    <property type="term" value="P:L-methionine salvage from methylthioadenosine"/>
    <property type="evidence" value="ECO:0007669"/>
    <property type="project" value="TreeGrafter"/>
</dbReference>
<dbReference type="EMBL" id="LAVV01007911">
    <property type="protein sequence ID" value="KNZ54350.1"/>
    <property type="molecule type" value="Genomic_DNA"/>
</dbReference>
<dbReference type="STRING" id="27349.A0A0L6V2H3"/>
<dbReference type="AlphaFoldDB" id="A0A0L6V2H3"/>
<keyword evidence="2" id="KW-1185">Reference proteome</keyword>